<dbReference type="PRINTS" id="PR00723">
    <property type="entry name" value="SUBTILISIN"/>
</dbReference>
<accession>A0AAE3QW62</accession>
<dbReference type="PROSITE" id="PS51892">
    <property type="entry name" value="SUBTILASE"/>
    <property type="match status" value="1"/>
</dbReference>
<dbReference type="InterPro" id="IPR026444">
    <property type="entry name" value="Secre_tail"/>
</dbReference>
<dbReference type="AlphaFoldDB" id="A0AAE3QW62"/>
<evidence type="ECO:0000259" key="6">
    <source>
        <dbReference type="Pfam" id="PF00082"/>
    </source>
</evidence>
<dbReference type="InterPro" id="IPR050131">
    <property type="entry name" value="Peptidase_S8_subtilisin-like"/>
</dbReference>
<protein>
    <submittedName>
        <fullName evidence="7">S8 family serine peptidase</fullName>
    </submittedName>
</protein>
<dbReference type="InterPro" id="IPR000209">
    <property type="entry name" value="Peptidase_S8/S53_dom"/>
</dbReference>
<gene>
    <name evidence="7" type="ORF">QNI22_00780</name>
</gene>
<dbReference type="SUPFAM" id="SSF52743">
    <property type="entry name" value="Subtilisin-like"/>
    <property type="match status" value="1"/>
</dbReference>
<feature type="active site" description="Charge relay system" evidence="5">
    <location>
        <position position="179"/>
    </location>
</feature>
<evidence type="ECO:0000256" key="4">
    <source>
        <dbReference type="ARBA" id="ARBA00022825"/>
    </source>
</evidence>
<feature type="active site" description="Charge relay system" evidence="5">
    <location>
        <position position="219"/>
    </location>
</feature>
<dbReference type="NCBIfam" id="TIGR04183">
    <property type="entry name" value="Por_Secre_tail"/>
    <property type="match status" value="1"/>
</dbReference>
<dbReference type="PANTHER" id="PTHR43806:SF67">
    <property type="entry name" value="EGF-LIKE DOMAIN-CONTAINING PROTEIN"/>
    <property type="match status" value="1"/>
</dbReference>
<organism evidence="7 8">
    <name type="scientific">Xanthocytophaga agilis</name>
    <dbReference type="NCBI Taxonomy" id="3048010"/>
    <lineage>
        <taxon>Bacteria</taxon>
        <taxon>Pseudomonadati</taxon>
        <taxon>Bacteroidota</taxon>
        <taxon>Cytophagia</taxon>
        <taxon>Cytophagales</taxon>
        <taxon>Rhodocytophagaceae</taxon>
        <taxon>Xanthocytophaga</taxon>
    </lineage>
</organism>
<evidence type="ECO:0000256" key="3">
    <source>
        <dbReference type="ARBA" id="ARBA00022801"/>
    </source>
</evidence>
<keyword evidence="8" id="KW-1185">Reference proteome</keyword>
<dbReference type="Proteomes" id="UP001232063">
    <property type="component" value="Unassembled WGS sequence"/>
</dbReference>
<comment type="similarity">
    <text evidence="1 5">Belongs to the peptidase S8 family.</text>
</comment>
<reference evidence="7" key="1">
    <citation type="submission" date="2023-05" db="EMBL/GenBank/DDBJ databases">
        <authorList>
            <person name="Zhang X."/>
        </authorList>
    </citation>
    <scope>NUCLEOTIDE SEQUENCE</scope>
    <source>
        <strain evidence="7">BD1B2-1</strain>
    </source>
</reference>
<evidence type="ECO:0000256" key="2">
    <source>
        <dbReference type="ARBA" id="ARBA00022670"/>
    </source>
</evidence>
<dbReference type="InterPro" id="IPR023828">
    <property type="entry name" value="Peptidase_S8_Ser-AS"/>
</dbReference>
<dbReference type="GO" id="GO:0004252">
    <property type="term" value="F:serine-type endopeptidase activity"/>
    <property type="evidence" value="ECO:0007669"/>
    <property type="project" value="UniProtKB-UniRule"/>
</dbReference>
<evidence type="ECO:0000313" key="7">
    <source>
        <dbReference type="EMBL" id="MDJ1499154.1"/>
    </source>
</evidence>
<sequence>MLSRYIVLYFFCCQFFIGFEGFSQQKKYFIEFIDKKNSPYSLSKPLEFLSQRSIDRRERQSIALSERDLPVNPVYIQQIRQLGAVIWYSSRWMNGVLLEADASTLDQITKLAFVKPVTDENRLNNRLLIPENRSGKIEATKQTATIDYGSATRQNRMLGIDKMHEVGFAGKDVHIAVMDGGFYQANAMNVFGHLYENQQLLGTYDFVRKQENVYDRSSHGSEVLSVIAANSPGTMVGPAYDASFWLLRTENEDSEYRLEEVNWLIAAEFADSVGVDIINTSLGYNYFDDASMDYLPEQMDGKTALITRAANMAAATGMLVVVSAGNEGSSWWRTLSAPADADSVLAVAAVDNSELRASFSSIGKIIGGSTIKPNVAAQGVGTVVMTPSNSLGTDNGTSLATPLITGLAAGLWQAFPDLTNMQLLDFIQRSGSQAERPDTLLGYGVPDFTIVSELIRKETDPNAPIGYLSPNPVTSNEVMLRVNITHLDKPINIEFFDVQGRRIYTHTIANPVSENSVRISPDIFRMGLYIVKIYNSDSQVVTRLVRL</sequence>
<dbReference type="PIRSF" id="PIRSF037903">
    <property type="entry name" value="Subtilisin_rel_GFO_2223"/>
    <property type="match status" value="1"/>
</dbReference>
<dbReference type="Pfam" id="PF00082">
    <property type="entry name" value="Peptidase_S8"/>
    <property type="match status" value="1"/>
</dbReference>
<feature type="domain" description="Peptidase S8/S53" evidence="6">
    <location>
        <begin position="170"/>
        <end position="444"/>
    </location>
</feature>
<dbReference type="CDD" id="cd07493">
    <property type="entry name" value="Peptidases_S8_9"/>
    <property type="match status" value="1"/>
</dbReference>
<proteinExistence type="inferred from homology"/>
<dbReference type="InterPro" id="IPR015500">
    <property type="entry name" value="Peptidase_S8_subtilisin-rel"/>
</dbReference>
<evidence type="ECO:0000256" key="5">
    <source>
        <dbReference type="PROSITE-ProRule" id="PRU01240"/>
    </source>
</evidence>
<evidence type="ECO:0000256" key="1">
    <source>
        <dbReference type="ARBA" id="ARBA00011073"/>
    </source>
</evidence>
<name>A0AAE3QW62_9BACT</name>
<dbReference type="InterPro" id="IPR017317">
    <property type="entry name" value="Pept_S8_subtilisin_bacteroid-2"/>
</dbReference>
<dbReference type="GO" id="GO:0006508">
    <property type="term" value="P:proteolysis"/>
    <property type="evidence" value="ECO:0007669"/>
    <property type="project" value="UniProtKB-KW"/>
</dbReference>
<keyword evidence="3 5" id="KW-0378">Hydrolase</keyword>
<dbReference type="Gene3D" id="3.40.50.200">
    <property type="entry name" value="Peptidase S8/S53 domain"/>
    <property type="match status" value="1"/>
</dbReference>
<keyword evidence="4 5" id="KW-0720">Serine protease</keyword>
<keyword evidence="2 5" id="KW-0645">Protease</keyword>
<dbReference type="EMBL" id="JASJOU010000001">
    <property type="protein sequence ID" value="MDJ1499154.1"/>
    <property type="molecule type" value="Genomic_DNA"/>
</dbReference>
<dbReference type="PANTHER" id="PTHR43806">
    <property type="entry name" value="PEPTIDASE S8"/>
    <property type="match status" value="1"/>
</dbReference>
<dbReference type="PROSITE" id="PS00138">
    <property type="entry name" value="SUBTILASE_SER"/>
    <property type="match status" value="1"/>
</dbReference>
<feature type="active site" description="Charge relay system" evidence="5">
    <location>
        <position position="398"/>
    </location>
</feature>
<evidence type="ECO:0000313" key="8">
    <source>
        <dbReference type="Proteomes" id="UP001232063"/>
    </source>
</evidence>
<dbReference type="InterPro" id="IPR036852">
    <property type="entry name" value="Peptidase_S8/S53_dom_sf"/>
</dbReference>
<comment type="caution">
    <text evidence="7">The sequence shown here is derived from an EMBL/GenBank/DDBJ whole genome shotgun (WGS) entry which is preliminary data.</text>
</comment>